<accession>A0A1V4SD82</accession>
<evidence type="ECO:0008006" key="3">
    <source>
        <dbReference type="Google" id="ProtNLM"/>
    </source>
</evidence>
<organism evidence="1 2">
    <name type="scientific">Ruminiclostridium hungatei</name>
    <name type="common">Clostridium hungatei</name>
    <dbReference type="NCBI Taxonomy" id="48256"/>
    <lineage>
        <taxon>Bacteria</taxon>
        <taxon>Bacillati</taxon>
        <taxon>Bacillota</taxon>
        <taxon>Clostridia</taxon>
        <taxon>Eubacteriales</taxon>
        <taxon>Oscillospiraceae</taxon>
        <taxon>Ruminiclostridium</taxon>
    </lineage>
</organism>
<evidence type="ECO:0000313" key="2">
    <source>
        <dbReference type="Proteomes" id="UP000191554"/>
    </source>
</evidence>
<keyword evidence="2" id="KW-1185">Reference proteome</keyword>
<dbReference type="Proteomes" id="UP000191554">
    <property type="component" value="Unassembled WGS sequence"/>
</dbReference>
<dbReference type="RefSeq" id="WP_080066683.1">
    <property type="nucleotide sequence ID" value="NZ_MZGX01000046.1"/>
</dbReference>
<comment type="caution">
    <text evidence="1">The sequence shown here is derived from an EMBL/GenBank/DDBJ whole genome shotgun (WGS) entry which is preliminary data.</text>
</comment>
<protein>
    <recommendedName>
        <fullName evidence="3">Ribbon-helix-helix protein CopG domain-containing protein</fullName>
    </recommendedName>
</protein>
<dbReference type="AlphaFoldDB" id="A0A1V4SD82"/>
<reference evidence="1 2" key="1">
    <citation type="submission" date="2017-03" db="EMBL/GenBank/DDBJ databases">
        <title>Genome sequence of Clostridium hungatei DSM 14427.</title>
        <authorList>
            <person name="Poehlein A."/>
            <person name="Daniel R."/>
        </authorList>
    </citation>
    <scope>NUCLEOTIDE SEQUENCE [LARGE SCALE GENOMIC DNA]</scope>
    <source>
        <strain evidence="1 2">DSM 14427</strain>
    </source>
</reference>
<name>A0A1V4SD82_RUMHU</name>
<proteinExistence type="predicted"/>
<sequence>MSRKFTILISDEEVIKKLEKLPERSKGHYITEAIKEKISKEKELVWDENKLKEIIAIEVEKLIGKNN</sequence>
<dbReference type="EMBL" id="MZGX01000046">
    <property type="protein sequence ID" value="OPX41879.1"/>
    <property type="molecule type" value="Genomic_DNA"/>
</dbReference>
<gene>
    <name evidence="1" type="ORF">CLHUN_42440</name>
</gene>
<evidence type="ECO:0000313" key="1">
    <source>
        <dbReference type="EMBL" id="OPX41879.1"/>
    </source>
</evidence>